<dbReference type="GO" id="GO:0016810">
    <property type="term" value="F:hydrolase activity, acting on carbon-nitrogen (but not peptide) bonds"/>
    <property type="evidence" value="ECO:0007669"/>
    <property type="project" value="InterPro"/>
</dbReference>
<reference evidence="3" key="1">
    <citation type="submission" date="2012-02" db="EMBL/GenBank/DDBJ databases">
        <title>The complete genome of Echinicola vietnamensis DSM 17526.</title>
        <authorList>
            <person name="Lucas S."/>
            <person name="Copeland A."/>
            <person name="Lapidus A."/>
            <person name="Glavina del Rio T."/>
            <person name="Dalin E."/>
            <person name="Tice H."/>
            <person name="Bruce D."/>
            <person name="Goodwin L."/>
            <person name="Pitluck S."/>
            <person name="Peters L."/>
            <person name="Ovchinnikova G."/>
            <person name="Teshima H."/>
            <person name="Kyrpides N."/>
            <person name="Mavromatis K."/>
            <person name="Ivanova N."/>
            <person name="Brettin T."/>
            <person name="Detter J.C."/>
            <person name="Han C."/>
            <person name="Larimer F."/>
            <person name="Land M."/>
            <person name="Hauser L."/>
            <person name="Markowitz V."/>
            <person name="Cheng J.-F."/>
            <person name="Hugenholtz P."/>
            <person name="Woyke T."/>
            <person name="Wu D."/>
            <person name="Brambilla E."/>
            <person name="Klenk H.-P."/>
            <person name="Eisen J.A."/>
        </authorList>
    </citation>
    <scope>NUCLEOTIDE SEQUENCE [LARGE SCALE GENOMIC DNA]</scope>
    <source>
        <strain evidence="3">DSM 17526 / LMG 23754 / KMM 6221</strain>
    </source>
</reference>
<dbReference type="SUPFAM" id="SSF88713">
    <property type="entry name" value="Glycoside hydrolase/deacetylase"/>
    <property type="match status" value="1"/>
</dbReference>
<keyword evidence="2" id="KW-0326">Glycosidase</keyword>
<keyword evidence="2" id="KW-0858">Xylan degradation</keyword>
<proteinExistence type="predicted"/>
<dbReference type="Proteomes" id="UP000010796">
    <property type="component" value="Chromosome"/>
</dbReference>
<dbReference type="PATRIC" id="fig|926556.3.peg.2752"/>
<evidence type="ECO:0000313" key="3">
    <source>
        <dbReference type="Proteomes" id="UP000010796"/>
    </source>
</evidence>
<dbReference type="AlphaFoldDB" id="L0G1G3"/>
<dbReference type="OrthoDB" id="7836272at2"/>
<evidence type="ECO:0000259" key="1">
    <source>
        <dbReference type="Pfam" id="PF01522"/>
    </source>
</evidence>
<dbReference type="GO" id="GO:0045493">
    <property type="term" value="P:xylan catabolic process"/>
    <property type="evidence" value="ECO:0007669"/>
    <property type="project" value="UniProtKB-KW"/>
</dbReference>
<dbReference type="InterPro" id="IPR011330">
    <property type="entry name" value="Glyco_hydro/deAcase_b/a-brl"/>
</dbReference>
<dbReference type="Pfam" id="PF01522">
    <property type="entry name" value="Polysacc_deac_1"/>
    <property type="match status" value="1"/>
</dbReference>
<keyword evidence="3" id="KW-1185">Reference proteome</keyword>
<feature type="domain" description="NodB homology" evidence="1">
    <location>
        <begin position="44"/>
        <end position="188"/>
    </location>
</feature>
<dbReference type="HOGENOM" id="CLU_071509_0_0_10"/>
<dbReference type="EMBL" id="CP003346">
    <property type="protein sequence ID" value="AGA78851.1"/>
    <property type="molecule type" value="Genomic_DNA"/>
</dbReference>
<keyword evidence="2" id="KW-0378">Hydrolase</keyword>
<accession>L0G1G3</accession>
<keyword evidence="2" id="KW-0624">Polysaccharide degradation</keyword>
<organism evidence="2 3">
    <name type="scientific">Echinicola vietnamensis (strain DSM 17526 / LMG 23754 / KMM 6221)</name>
    <dbReference type="NCBI Taxonomy" id="926556"/>
    <lineage>
        <taxon>Bacteria</taxon>
        <taxon>Pseudomonadati</taxon>
        <taxon>Bacteroidota</taxon>
        <taxon>Cytophagia</taxon>
        <taxon>Cytophagales</taxon>
        <taxon>Cyclobacteriaceae</taxon>
        <taxon>Echinicola</taxon>
    </lineage>
</organism>
<dbReference type="eggNOG" id="COG0726">
    <property type="taxonomic scope" value="Bacteria"/>
</dbReference>
<name>L0G1G3_ECHVK</name>
<gene>
    <name evidence="2" type="ordered locus">Echvi_2609</name>
</gene>
<keyword evidence="2" id="KW-0119">Carbohydrate metabolism</keyword>
<dbReference type="KEGG" id="evi:Echvi_2609"/>
<protein>
    <submittedName>
        <fullName evidence="2">Putative xylanase/chitin deacetylase</fullName>
    </submittedName>
</protein>
<dbReference type="GO" id="GO:0016798">
    <property type="term" value="F:hydrolase activity, acting on glycosyl bonds"/>
    <property type="evidence" value="ECO:0007669"/>
    <property type="project" value="UniProtKB-KW"/>
</dbReference>
<dbReference type="Gene3D" id="3.20.20.370">
    <property type="entry name" value="Glycoside hydrolase/deacetylase"/>
    <property type="match status" value="1"/>
</dbReference>
<evidence type="ECO:0000313" key="2">
    <source>
        <dbReference type="EMBL" id="AGA78851.1"/>
    </source>
</evidence>
<dbReference type="RefSeq" id="WP_015266404.1">
    <property type="nucleotide sequence ID" value="NC_019904.1"/>
</dbReference>
<sequence>MQLDPKVNKGKPLLVISLDFELHWGVFDKVSPEEKRADFERTKVVIPRILEVFERYGVAATWATVGMLLTESREEWEHYKPAELPTYQNPQLSPYHWVAQNGYDSAIHSAYPLVKQLLLTPGQELGSHTFSHYYTGEPGQQIEQFRADLKASRAIVQDKCGKALQSLVFPRNQFDHQSLKICHEEGFATVRVNPSDWFWKEPVKAGLLDKVFRTGDAVFPLGRHTTFAQDKLLQTEGLPLQLPASRLLRPLGNYSLMNSARIRRIIGEMTFAAKHGLVYHLWWHPHNFGHAPKESMRDLQRLLEVFKKLQQDYGMCSVNMGKLAKEAKAN</sequence>
<dbReference type="InterPro" id="IPR002509">
    <property type="entry name" value="NODB_dom"/>
</dbReference>
<dbReference type="STRING" id="926556.Echvi_2609"/>